<dbReference type="EMBL" id="ACXX02000019">
    <property type="protein sequence ID" value="EGD45904.1"/>
    <property type="molecule type" value="Genomic_DNA"/>
</dbReference>
<gene>
    <name evidence="11" type="ORF">Cpap_0274</name>
</gene>
<proteinExistence type="inferred from homology"/>
<dbReference type="InterPro" id="IPR002105">
    <property type="entry name" value="Dockerin_1_rpt"/>
</dbReference>
<dbReference type="SUPFAM" id="SSF48208">
    <property type="entry name" value="Six-hairpin glycosidases"/>
    <property type="match status" value="1"/>
</dbReference>
<keyword evidence="4" id="KW-0732">Signal</keyword>
<keyword evidence="7" id="KW-0119">Carbohydrate metabolism</keyword>
<sequence length="674" mass="73320">MGTPFAFTKLIAVLLQGGNNSTKILEVDCMSLISYERRRKLRAGLACFVVSGIVATSGGLIPGTFSQNVSAASTSPGDYQQDSRIRLNSIGYLPGAEKKATIAASASDFILVNSSGTAVLTGKTTSTNNSDTNEQVSIADFSSIKTNGTYTLLVPGIGKSVTFKIDPNIYVNPFKTSMLGMYLWRCGTSVSTTYNGKVFSHEACHTKDGYTDYINGQHNIKDGGKGWHDAGDYNKYVVNAGITVGSMFFAWEQFKDQIKGISLTMPESNNSMPDYLDELKYETDWLLTMQYPDGSGKVSHKLTTKDFGGFVLPERETADRFFTPWGSAATADFAAMMAMASRAFRPYDASYADKCIAAAKVSYACLKANPGNTKPNLSGFTTGDYDTTDTDDRLWAAAEMWETTGDNSYLADFESGANYFSKKIDVDFDWGNVNNLGMFTYLLSEKSGKNASLYNTIKNALISAADSIVGTADKHGYARPLGETYYWGCNGTVARQTMILNIANKLSPKADYVNTSLDALNFLFGRNYYNRSFVTGMGINPPMKPHDRRSGGDSQIDPWPGYLVGGGWPGAKDWKDDQDSYQTNEIAINWNGALIYALAASLDVSDTSDLLLGDINMDANVDSIDYALMKQHILGLSILSGDAFKAADVNHDNAVDAIDLSTLKQYLLGKITSL</sequence>
<organism evidence="11 12">
    <name type="scientific">Ruminiclostridium papyrosolvens DSM 2782</name>
    <dbReference type="NCBI Taxonomy" id="588581"/>
    <lineage>
        <taxon>Bacteria</taxon>
        <taxon>Bacillati</taxon>
        <taxon>Bacillota</taxon>
        <taxon>Clostridia</taxon>
        <taxon>Eubacteriales</taxon>
        <taxon>Oscillospiraceae</taxon>
        <taxon>Ruminiclostridium</taxon>
    </lineage>
</organism>
<evidence type="ECO:0000313" key="11">
    <source>
        <dbReference type="EMBL" id="EGD45904.1"/>
    </source>
</evidence>
<dbReference type="Pfam" id="PF02927">
    <property type="entry name" value="CelD_N"/>
    <property type="match status" value="1"/>
</dbReference>
<dbReference type="InterPro" id="IPR008928">
    <property type="entry name" value="6-hairpin_glycosidase_sf"/>
</dbReference>
<dbReference type="AlphaFoldDB" id="F1TIC6"/>
<evidence type="ECO:0000256" key="5">
    <source>
        <dbReference type="ARBA" id="ARBA00022801"/>
    </source>
</evidence>
<comment type="similarity">
    <text evidence="2">Belongs to the glycosyl hydrolase 9 (cellulase E) family.</text>
</comment>
<dbReference type="CDD" id="cd14256">
    <property type="entry name" value="Dockerin_I"/>
    <property type="match status" value="1"/>
</dbReference>
<comment type="catalytic activity">
    <reaction evidence="1">
        <text>Endohydrolysis of (1-&gt;4)-beta-D-glucosidic linkages in cellulose, lichenin and cereal beta-D-glucans.</text>
        <dbReference type="EC" id="3.2.1.4"/>
    </reaction>
</comment>
<reference evidence="11" key="1">
    <citation type="submission" date="2009-07" db="EMBL/GenBank/DDBJ databases">
        <authorList>
            <consortium name="US DOE Joint Genome Institute (JGI-PGF)"/>
            <person name="Lucas S."/>
            <person name="Copeland A."/>
            <person name="Lapidus A."/>
            <person name="Glavina del Rio T."/>
            <person name="Tice H."/>
            <person name="Bruce D."/>
            <person name="Goodwin L."/>
            <person name="Pitluck S."/>
            <person name="Larimer F."/>
            <person name="Land M.L."/>
            <person name="Mouttaki H."/>
            <person name="He Z."/>
            <person name="Zhou J."/>
            <person name="Hemme C.L."/>
        </authorList>
    </citation>
    <scope>NUCLEOTIDE SEQUENCE [LARGE SCALE GENOMIC DNA]</scope>
    <source>
        <strain evidence="11">DSM 2782</strain>
    </source>
</reference>
<dbReference type="InterPro" id="IPR036439">
    <property type="entry name" value="Dockerin_dom_sf"/>
</dbReference>
<dbReference type="InterPro" id="IPR012341">
    <property type="entry name" value="6hp_glycosidase-like_sf"/>
</dbReference>
<dbReference type="InterPro" id="IPR018247">
    <property type="entry name" value="EF_Hand_1_Ca_BS"/>
</dbReference>
<protein>
    <recommendedName>
        <fullName evidence="3">cellulase</fullName>
        <ecNumber evidence="3">3.2.1.4</ecNumber>
    </recommendedName>
</protein>
<keyword evidence="5 11" id="KW-0378">Hydrolase</keyword>
<dbReference type="STRING" id="588581.Cpap_0274"/>
<evidence type="ECO:0000313" key="12">
    <source>
        <dbReference type="Proteomes" id="UP000003860"/>
    </source>
</evidence>
<reference evidence="11" key="2">
    <citation type="submission" date="2011-01" db="EMBL/GenBank/DDBJ databases">
        <title>The Non-contiguous Finished genome of Clostridium papyrosolvens.</title>
        <authorList>
            <person name="Lucas S."/>
            <person name="Copeland A."/>
            <person name="Lapidus A."/>
            <person name="Cheng J.-F."/>
            <person name="Goodwin L."/>
            <person name="Pitluck S."/>
            <person name="Misra M."/>
            <person name="Chertkov O."/>
            <person name="Detter J.C."/>
            <person name="Han C."/>
            <person name="Tapia R."/>
            <person name="Land M."/>
            <person name="Hauser L."/>
            <person name="Kyrpides N."/>
            <person name="Ivanova N."/>
            <person name="Pagani I."/>
            <person name="Mouttaki H."/>
            <person name="He Z."/>
            <person name="Zhou J."/>
            <person name="Hemme C.L."/>
            <person name="Woyke T."/>
        </authorList>
    </citation>
    <scope>NUCLEOTIDE SEQUENCE [LARGE SCALE GENOMIC DNA]</scope>
    <source>
        <strain evidence="11">DSM 2782</strain>
    </source>
</reference>
<keyword evidence="8" id="KW-0326">Glycosidase</keyword>
<dbReference type="Gene3D" id="2.60.40.10">
    <property type="entry name" value="Immunoglobulins"/>
    <property type="match status" value="1"/>
</dbReference>
<dbReference type="SUPFAM" id="SSF81296">
    <property type="entry name" value="E set domains"/>
    <property type="match status" value="1"/>
</dbReference>
<feature type="domain" description="Dockerin" evidence="10">
    <location>
        <begin position="608"/>
        <end position="674"/>
    </location>
</feature>
<dbReference type="InterPro" id="IPR004197">
    <property type="entry name" value="Cellulase_Ig-like"/>
</dbReference>
<evidence type="ECO:0000256" key="9">
    <source>
        <dbReference type="ARBA" id="ARBA00023326"/>
    </source>
</evidence>
<evidence type="ECO:0000256" key="3">
    <source>
        <dbReference type="ARBA" id="ARBA00012601"/>
    </source>
</evidence>
<dbReference type="Gene3D" id="1.10.1330.10">
    <property type="entry name" value="Dockerin domain"/>
    <property type="match status" value="1"/>
</dbReference>
<dbReference type="Proteomes" id="UP000003860">
    <property type="component" value="Unassembled WGS sequence"/>
</dbReference>
<dbReference type="eggNOG" id="COG5297">
    <property type="taxonomic scope" value="Bacteria"/>
</dbReference>
<name>F1TIC6_9FIRM</name>
<comment type="caution">
    <text evidence="11">The sequence shown here is derived from an EMBL/GenBank/DDBJ whole genome shotgun (WGS) entry which is preliminary data.</text>
</comment>
<dbReference type="CDD" id="cd02850">
    <property type="entry name" value="E_set_Cellulase_N"/>
    <property type="match status" value="1"/>
</dbReference>
<dbReference type="Pfam" id="PF00404">
    <property type="entry name" value="Dockerin_1"/>
    <property type="match status" value="1"/>
</dbReference>
<dbReference type="GO" id="GO:0030245">
    <property type="term" value="P:cellulose catabolic process"/>
    <property type="evidence" value="ECO:0007669"/>
    <property type="project" value="UniProtKB-KW"/>
</dbReference>
<dbReference type="PROSITE" id="PS00018">
    <property type="entry name" value="EF_HAND_1"/>
    <property type="match status" value="1"/>
</dbReference>
<evidence type="ECO:0000256" key="4">
    <source>
        <dbReference type="ARBA" id="ARBA00022729"/>
    </source>
</evidence>
<dbReference type="PANTHER" id="PTHR22298">
    <property type="entry name" value="ENDO-1,4-BETA-GLUCANASE"/>
    <property type="match status" value="1"/>
</dbReference>
<dbReference type="InterPro" id="IPR014756">
    <property type="entry name" value="Ig_E-set"/>
</dbReference>
<dbReference type="InterPro" id="IPR016134">
    <property type="entry name" value="Dockerin_dom"/>
</dbReference>
<keyword evidence="12" id="KW-1185">Reference proteome</keyword>
<dbReference type="SUPFAM" id="SSF63446">
    <property type="entry name" value="Type I dockerin domain"/>
    <property type="match status" value="1"/>
</dbReference>
<evidence type="ECO:0000256" key="1">
    <source>
        <dbReference type="ARBA" id="ARBA00000966"/>
    </source>
</evidence>
<dbReference type="EC" id="3.2.1.4" evidence="3"/>
<evidence type="ECO:0000256" key="2">
    <source>
        <dbReference type="ARBA" id="ARBA00007072"/>
    </source>
</evidence>
<keyword evidence="9" id="KW-0624">Polysaccharide degradation</keyword>
<dbReference type="GO" id="GO:0008810">
    <property type="term" value="F:cellulase activity"/>
    <property type="evidence" value="ECO:0007669"/>
    <property type="project" value="UniProtKB-EC"/>
</dbReference>
<evidence type="ECO:0000256" key="7">
    <source>
        <dbReference type="ARBA" id="ARBA00023277"/>
    </source>
</evidence>
<dbReference type="PROSITE" id="PS51766">
    <property type="entry name" value="DOCKERIN"/>
    <property type="match status" value="1"/>
</dbReference>
<dbReference type="InterPro" id="IPR013783">
    <property type="entry name" value="Ig-like_fold"/>
</dbReference>
<keyword evidence="6" id="KW-0136">Cellulose degradation</keyword>
<evidence type="ECO:0000256" key="6">
    <source>
        <dbReference type="ARBA" id="ARBA00023001"/>
    </source>
</evidence>
<accession>F1TIC6</accession>
<evidence type="ECO:0000259" key="10">
    <source>
        <dbReference type="PROSITE" id="PS51766"/>
    </source>
</evidence>
<dbReference type="InterPro" id="IPR001701">
    <property type="entry name" value="Glyco_hydro_9"/>
</dbReference>
<evidence type="ECO:0000256" key="8">
    <source>
        <dbReference type="ARBA" id="ARBA00023295"/>
    </source>
</evidence>
<dbReference type="Gene3D" id="1.50.10.10">
    <property type="match status" value="1"/>
</dbReference>
<dbReference type="Pfam" id="PF00759">
    <property type="entry name" value="Glyco_hydro_9"/>
    <property type="match status" value="1"/>
</dbReference>